<evidence type="ECO:0000256" key="1">
    <source>
        <dbReference type="SAM" id="MobiDB-lite"/>
    </source>
</evidence>
<accession>A0A2N9GHL6</accession>
<proteinExistence type="predicted"/>
<sequence length="80" mass="9559">MDSESNRRRWTRRATGDAGLTENADQEASSRWTRRATGDAGLIAMDSESNRRRWFDRERRSRALSSRPSRWLLRRCWFIL</sequence>
<evidence type="ECO:0000313" key="2">
    <source>
        <dbReference type="EMBL" id="SPC98918.1"/>
    </source>
</evidence>
<protein>
    <submittedName>
        <fullName evidence="2">Uncharacterized protein</fullName>
    </submittedName>
</protein>
<dbReference type="AlphaFoldDB" id="A0A2N9GHL6"/>
<reference evidence="2" key="1">
    <citation type="submission" date="2018-02" db="EMBL/GenBank/DDBJ databases">
        <authorList>
            <person name="Cohen D.B."/>
            <person name="Kent A.D."/>
        </authorList>
    </citation>
    <scope>NUCLEOTIDE SEQUENCE</scope>
</reference>
<gene>
    <name evidence="2" type="ORF">FSB_LOCUS26800</name>
</gene>
<organism evidence="2">
    <name type="scientific">Fagus sylvatica</name>
    <name type="common">Beechnut</name>
    <dbReference type="NCBI Taxonomy" id="28930"/>
    <lineage>
        <taxon>Eukaryota</taxon>
        <taxon>Viridiplantae</taxon>
        <taxon>Streptophyta</taxon>
        <taxon>Embryophyta</taxon>
        <taxon>Tracheophyta</taxon>
        <taxon>Spermatophyta</taxon>
        <taxon>Magnoliopsida</taxon>
        <taxon>eudicotyledons</taxon>
        <taxon>Gunneridae</taxon>
        <taxon>Pentapetalae</taxon>
        <taxon>rosids</taxon>
        <taxon>fabids</taxon>
        <taxon>Fagales</taxon>
        <taxon>Fagaceae</taxon>
        <taxon>Fagus</taxon>
    </lineage>
</organism>
<dbReference type="EMBL" id="OIVN01001918">
    <property type="protein sequence ID" value="SPC98918.1"/>
    <property type="molecule type" value="Genomic_DNA"/>
</dbReference>
<feature type="region of interest" description="Disordered" evidence="1">
    <location>
        <begin position="1"/>
        <end position="33"/>
    </location>
</feature>
<name>A0A2N9GHL6_FAGSY</name>